<keyword evidence="3" id="KW-1185">Reference proteome</keyword>
<dbReference type="VEuPathDB" id="FungiDB:BD410DRAFT_844274"/>
<organism evidence="2 3">
    <name type="scientific">Rickenella mellea</name>
    <dbReference type="NCBI Taxonomy" id="50990"/>
    <lineage>
        <taxon>Eukaryota</taxon>
        <taxon>Fungi</taxon>
        <taxon>Dikarya</taxon>
        <taxon>Basidiomycota</taxon>
        <taxon>Agaricomycotina</taxon>
        <taxon>Agaricomycetes</taxon>
        <taxon>Hymenochaetales</taxon>
        <taxon>Rickenellaceae</taxon>
        <taxon>Rickenella</taxon>
    </lineage>
</organism>
<dbReference type="OrthoDB" id="2553626at2759"/>
<protein>
    <submittedName>
        <fullName evidence="2">Uncharacterized protein</fullName>
    </submittedName>
</protein>
<proteinExistence type="predicted"/>
<reference evidence="2 3" key="1">
    <citation type="submission" date="2018-06" db="EMBL/GenBank/DDBJ databases">
        <title>A transcriptomic atlas of mushroom development highlights an independent origin of complex multicellularity.</title>
        <authorList>
            <consortium name="DOE Joint Genome Institute"/>
            <person name="Krizsan K."/>
            <person name="Almasi E."/>
            <person name="Merenyi Z."/>
            <person name="Sahu N."/>
            <person name="Viragh M."/>
            <person name="Koszo T."/>
            <person name="Mondo S."/>
            <person name="Kiss B."/>
            <person name="Balint B."/>
            <person name="Kues U."/>
            <person name="Barry K."/>
            <person name="Hegedus J.C."/>
            <person name="Henrissat B."/>
            <person name="Johnson J."/>
            <person name="Lipzen A."/>
            <person name="Ohm R."/>
            <person name="Nagy I."/>
            <person name="Pangilinan J."/>
            <person name="Yan J."/>
            <person name="Xiong Y."/>
            <person name="Grigoriev I.V."/>
            <person name="Hibbett D.S."/>
            <person name="Nagy L.G."/>
        </authorList>
    </citation>
    <scope>NUCLEOTIDE SEQUENCE [LARGE SCALE GENOMIC DNA]</scope>
    <source>
        <strain evidence="2 3">SZMC22713</strain>
    </source>
</reference>
<accession>A0A4Y7PME7</accession>
<evidence type="ECO:0000313" key="3">
    <source>
        <dbReference type="Proteomes" id="UP000294933"/>
    </source>
</evidence>
<evidence type="ECO:0000256" key="1">
    <source>
        <dbReference type="SAM" id="MobiDB-lite"/>
    </source>
</evidence>
<evidence type="ECO:0000313" key="2">
    <source>
        <dbReference type="EMBL" id="TDL16613.1"/>
    </source>
</evidence>
<feature type="compositionally biased region" description="Polar residues" evidence="1">
    <location>
        <begin position="116"/>
        <end position="137"/>
    </location>
</feature>
<name>A0A4Y7PME7_9AGAM</name>
<sequence>MSRSRRLGPHPSALSDQKYTIYWSAAHQNLGDADKDPQVTGDVALENTVLGVDLVHVWMGGVYSDVSSIDQLKLSKPHDEAIHPTIQVSSPSSSSINMLASPNVPSLWSREPVALTGSQSTNADLPSSPCATFSPTAPNDRPGPPSVGSVTEAAPPRQSLRVSQAGRPSEDAQTALETAGEHHGNGSGTGRSADFVANQKQNLNGHARHLDDSWFNTATTPARWRRSETGPPCTTNNAGIVRNVVVAEYDREECCSGICEAYASPRMSL</sequence>
<dbReference type="AlphaFoldDB" id="A0A4Y7PME7"/>
<dbReference type="EMBL" id="ML170239">
    <property type="protein sequence ID" value="TDL16613.1"/>
    <property type="molecule type" value="Genomic_DNA"/>
</dbReference>
<gene>
    <name evidence="2" type="ORF">BD410DRAFT_844274</name>
</gene>
<dbReference type="Proteomes" id="UP000294933">
    <property type="component" value="Unassembled WGS sequence"/>
</dbReference>
<feature type="region of interest" description="Disordered" evidence="1">
    <location>
        <begin position="115"/>
        <end position="193"/>
    </location>
</feature>